<evidence type="ECO:0000256" key="3">
    <source>
        <dbReference type="SAM" id="MobiDB-lite"/>
    </source>
</evidence>
<dbReference type="InterPro" id="IPR003958">
    <property type="entry name" value="CBFA_NFYB_domain"/>
</dbReference>
<feature type="region of interest" description="Disordered" evidence="3">
    <location>
        <begin position="1"/>
        <end position="50"/>
    </location>
</feature>
<dbReference type="AlphaFoldDB" id="A0A4S2MKK5"/>
<name>A0A4S2MKK5_OPIFE</name>
<dbReference type="PANTHER" id="PTHR10252">
    <property type="entry name" value="HISTONE-LIKE TRANSCRIPTION FACTOR CCAAT-RELATED"/>
    <property type="match status" value="1"/>
</dbReference>
<evidence type="ECO:0000259" key="4">
    <source>
        <dbReference type="Pfam" id="PF00808"/>
    </source>
</evidence>
<dbReference type="GO" id="GO:0046982">
    <property type="term" value="F:protein heterodimerization activity"/>
    <property type="evidence" value="ECO:0007669"/>
    <property type="project" value="InterPro"/>
</dbReference>
<reference evidence="5 6" key="1">
    <citation type="journal article" date="2019" name="BMC Genomics">
        <title>New insights from Opisthorchis felineus genome: update on genomics of the epidemiologically important liver flukes.</title>
        <authorList>
            <person name="Ershov N.I."/>
            <person name="Mordvinov V.A."/>
            <person name="Prokhortchouk E.B."/>
            <person name="Pakharukova M.Y."/>
            <person name="Gunbin K.V."/>
            <person name="Ustyantsev K."/>
            <person name="Genaev M.A."/>
            <person name="Blinov A.G."/>
            <person name="Mazur A."/>
            <person name="Boulygina E."/>
            <person name="Tsygankova S."/>
            <person name="Khrameeva E."/>
            <person name="Chekanov N."/>
            <person name="Fan G."/>
            <person name="Xiao A."/>
            <person name="Zhang H."/>
            <person name="Xu X."/>
            <person name="Yang H."/>
            <person name="Solovyev V."/>
            <person name="Lee S.M."/>
            <person name="Liu X."/>
            <person name="Afonnikov D.A."/>
            <person name="Skryabin K.G."/>
        </authorList>
    </citation>
    <scope>NUCLEOTIDE SEQUENCE [LARGE SCALE GENOMIC DNA]</scope>
    <source>
        <strain evidence="5">AK-0245</strain>
        <tissue evidence="5">Whole organism</tissue>
    </source>
</reference>
<dbReference type="PANTHER" id="PTHR10252:SF54">
    <property type="entry name" value="CHROMATIN ACCESSIBILITY COMPLEX PROTEIN 1"/>
    <property type="match status" value="1"/>
</dbReference>
<sequence>MDSDLEEITFQDTEAEERVGSAELNDDPTEEVEISGHGIPQESVPLDDEQGLVDGDRPTHLPLSRVRTIMKIVPSVHIINTEALLLVERASVQFLRELCADVHQATLGDGKKTVSRAHVDQLYLFATVCSDRKADRPGIELGPLGWH</sequence>
<dbReference type="OrthoDB" id="636685at2759"/>
<evidence type="ECO:0000313" key="5">
    <source>
        <dbReference type="EMBL" id="TGZ74847.1"/>
    </source>
</evidence>
<keyword evidence="6" id="KW-1185">Reference proteome</keyword>
<organism evidence="5 6">
    <name type="scientific">Opisthorchis felineus</name>
    <dbReference type="NCBI Taxonomy" id="147828"/>
    <lineage>
        <taxon>Eukaryota</taxon>
        <taxon>Metazoa</taxon>
        <taxon>Spiralia</taxon>
        <taxon>Lophotrochozoa</taxon>
        <taxon>Platyhelminthes</taxon>
        <taxon>Trematoda</taxon>
        <taxon>Digenea</taxon>
        <taxon>Opisthorchiida</taxon>
        <taxon>Opisthorchiata</taxon>
        <taxon>Opisthorchiidae</taxon>
        <taxon>Opisthorchis</taxon>
    </lineage>
</organism>
<dbReference type="EMBL" id="SJOL01001427">
    <property type="protein sequence ID" value="TGZ74847.1"/>
    <property type="molecule type" value="Genomic_DNA"/>
</dbReference>
<evidence type="ECO:0000256" key="2">
    <source>
        <dbReference type="ARBA" id="ARBA00023242"/>
    </source>
</evidence>
<feature type="compositionally biased region" description="Acidic residues" evidence="3">
    <location>
        <begin position="1"/>
        <end position="15"/>
    </location>
</feature>
<accession>A0A4S2MKK5</accession>
<dbReference type="Proteomes" id="UP000308267">
    <property type="component" value="Unassembled WGS sequence"/>
</dbReference>
<dbReference type="GO" id="GO:0005634">
    <property type="term" value="C:nucleus"/>
    <property type="evidence" value="ECO:0007669"/>
    <property type="project" value="UniProtKB-SubCell"/>
</dbReference>
<dbReference type="STRING" id="147828.A0A4S2MKK5"/>
<feature type="compositionally biased region" description="Acidic residues" evidence="3">
    <location>
        <begin position="24"/>
        <end position="33"/>
    </location>
</feature>
<comment type="caution">
    <text evidence="5">The sequence shown here is derived from an EMBL/GenBank/DDBJ whole genome shotgun (WGS) entry which is preliminary data.</text>
</comment>
<protein>
    <recommendedName>
        <fullName evidence="4">Transcription factor CBF/NF-Y/archaeal histone domain-containing protein</fullName>
    </recommendedName>
</protein>
<dbReference type="Gene3D" id="1.10.20.10">
    <property type="entry name" value="Histone, subunit A"/>
    <property type="match status" value="1"/>
</dbReference>
<dbReference type="InterPro" id="IPR050568">
    <property type="entry name" value="Transcr_DNA_Rep_Reg"/>
</dbReference>
<dbReference type="SUPFAM" id="SSF47113">
    <property type="entry name" value="Histone-fold"/>
    <property type="match status" value="1"/>
</dbReference>
<keyword evidence="2" id="KW-0539">Nucleus</keyword>
<dbReference type="InterPro" id="IPR009072">
    <property type="entry name" value="Histone-fold"/>
</dbReference>
<proteinExistence type="predicted"/>
<evidence type="ECO:0000256" key="1">
    <source>
        <dbReference type="ARBA" id="ARBA00004123"/>
    </source>
</evidence>
<dbReference type="Pfam" id="PF00808">
    <property type="entry name" value="CBFD_NFYB_HMF"/>
    <property type="match status" value="1"/>
</dbReference>
<feature type="domain" description="Transcription factor CBF/NF-Y/archaeal histone" evidence="4">
    <location>
        <begin position="60"/>
        <end position="121"/>
    </location>
</feature>
<comment type="subcellular location">
    <subcellularLocation>
        <location evidence="1">Nucleus</location>
    </subcellularLocation>
</comment>
<evidence type="ECO:0000313" key="6">
    <source>
        <dbReference type="Proteomes" id="UP000308267"/>
    </source>
</evidence>
<gene>
    <name evidence="5" type="ORF">CRM22_000709</name>
</gene>